<comment type="caution">
    <text evidence="1">The sequence shown here is derived from an EMBL/GenBank/DDBJ whole genome shotgun (WGS) entry which is preliminary data.</text>
</comment>
<dbReference type="AlphaFoldDB" id="A0A8X7WQE4"/>
<dbReference type="Proteomes" id="UP000886595">
    <property type="component" value="Unassembled WGS sequence"/>
</dbReference>
<evidence type="ECO:0000313" key="2">
    <source>
        <dbReference type="Proteomes" id="UP000886595"/>
    </source>
</evidence>
<reference evidence="1 2" key="1">
    <citation type="submission" date="2020-02" db="EMBL/GenBank/DDBJ databases">
        <authorList>
            <person name="Ma Q."/>
            <person name="Huang Y."/>
            <person name="Song X."/>
            <person name="Pei D."/>
        </authorList>
    </citation>
    <scope>NUCLEOTIDE SEQUENCE [LARGE SCALE GENOMIC DNA]</scope>
    <source>
        <strain evidence="1">Sxm20200214</strain>
        <tissue evidence="1">Leaf</tissue>
    </source>
</reference>
<dbReference type="EMBL" id="JAAMPC010000001">
    <property type="protein sequence ID" value="KAG2333135.1"/>
    <property type="molecule type" value="Genomic_DNA"/>
</dbReference>
<evidence type="ECO:0000313" key="1">
    <source>
        <dbReference type="EMBL" id="KAG2333135.1"/>
    </source>
</evidence>
<sequence length="87" mass="9949">MRVALDLRWGLDWENEFEGDLMRHDLNQSIARTLDWGFDKGLRGDTTESRYIPVKMLTKLNATAMDVRASGSTWRSISKSEAKDTGE</sequence>
<protein>
    <submittedName>
        <fullName evidence="1">Uncharacterized protein</fullName>
    </submittedName>
</protein>
<gene>
    <name evidence="1" type="ORF">Bca52824_004315</name>
</gene>
<accession>A0A8X7WQE4</accession>
<proteinExistence type="predicted"/>
<organism evidence="1 2">
    <name type="scientific">Brassica carinata</name>
    <name type="common">Ethiopian mustard</name>
    <name type="synonym">Abyssinian cabbage</name>
    <dbReference type="NCBI Taxonomy" id="52824"/>
    <lineage>
        <taxon>Eukaryota</taxon>
        <taxon>Viridiplantae</taxon>
        <taxon>Streptophyta</taxon>
        <taxon>Embryophyta</taxon>
        <taxon>Tracheophyta</taxon>
        <taxon>Spermatophyta</taxon>
        <taxon>Magnoliopsida</taxon>
        <taxon>eudicotyledons</taxon>
        <taxon>Gunneridae</taxon>
        <taxon>Pentapetalae</taxon>
        <taxon>rosids</taxon>
        <taxon>malvids</taxon>
        <taxon>Brassicales</taxon>
        <taxon>Brassicaceae</taxon>
        <taxon>Brassiceae</taxon>
        <taxon>Brassica</taxon>
    </lineage>
</organism>
<keyword evidence="2" id="KW-1185">Reference proteome</keyword>
<dbReference type="OrthoDB" id="10420734at2759"/>
<name>A0A8X7WQE4_BRACI</name>